<name>A0A2P6RCR0_ROSCH</name>
<organism evidence="2 3">
    <name type="scientific">Rosa chinensis</name>
    <name type="common">China rose</name>
    <dbReference type="NCBI Taxonomy" id="74649"/>
    <lineage>
        <taxon>Eukaryota</taxon>
        <taxon>Viridiplantae</taxon>
        <taxon>Streptophyta</taxon>
        <taxon>Embryophyta</taxon>
        <taxon>Tracheophyta</taxon>
        <taxon>Spermatophyta</taxon>
        <taxon>Magnoliopsida</taxon>
        <taxon>eudicotyledons</taxon>
        <taxon>Gunneridae</taxon>
        <taxon>Pentapetalae</taxon>
        <taxon>rosids</taxon>
        <taxon>fabids</taxon>
        <taxon>Rosales</taxon>
        <taxon>Rosaceae</taxon>
        <taxon>Rosoideae</taxon>
        <taxon>Rosoideae incertae sedis</taxon>
        <taxon>Rosa</taxon>
    </lineage>
</organism>
<feature type="chain" id="PRO_5015159280" evidence="1">
    <location>
        <begin position="20"/>
        <end position="77"/>
    </location>
</feature>
<reference evidence="2 3" key="1">
    <citation type="journal article" date="2018" name="Nat. Genet.">
        <title>The Rosa genome provides new insights in the design of modern roses.</title>
        <authorList>
            <person name="Bendahmane M."/>
        </authorList>
    </citation>
    <scope>NUCLEOTIDE SEQUENCE [LARGE SCALE GENOMIC DNA]</scope>
    <source>
        <strain evidence="3">cv. Old Blush</strain>
    </source>
</reference>
<evidence type="ECO:0000256" key="1">
    <source>
        <dbReference type="SAM" id="SignalP"/>
    </source>
</evidence>
<evidence type="ECO:0000313" key="2">
    <source>
        <dbReference type="EMBL" id="PRQ44211.1"/>
    </source>
</evidence>
<gene>
    <name evidence="2" type="ORF">RchiOBHm_Chr3g0476721</name>
</gene>
<keyword evidence="1" id="KW-0732">Signal</keyword>
<accession>A0A2P6RCR0</accession>
<dbReference type="AlphaFoldDB" id="A0A2P6RCR0"/>
<evidence type="ECO:0000313" key="3">
    <source>
        <dbReference type="Proteomes" id="UP000238479"/>
    </source>
</evidence>
<feature type="signal peptide" evidence="1">
    <location>
        <begin position="1"/>
        <end position="19"/>
    </location>
</feature>
<proteinExistence type="predicted"/>
<keyword evidence="3" id="KW-1185">Reference proteome</keyword>
<dbReference type="EMBL" id="PDCK01000041">
    <property type="protein sequence ID" value="PRQ44211.1"/>
    <property type="molecule type" value="Genomic_DNA"/>
</dbReference>
<dbReference type="Proteomes" id="UP000238479">
    <property type="component" value="Chromosome 3"/>
</dbReference>
<sequence length="77" mass="8906">MTVFPFGHSILFWCLWARGLVNNPMDLKKLLEHMINILPPIVRTKDFNGAMILCLNKITKGLKSRKDFIFGFKKSNP</sequence>
<dbReference type="Gramene" id="PRQ44211">
    <property type="protein sequence ID" value="PRQ44211"/>
    <property type="gene ID" value="RchiOBHm_Chr3g0476721"/>
</dbReference>
<comment type="caution">
    <text evidence="2">The sequence shown here is derived from an EMBL/GenBank/DDBJ whole genome shotgun (WGS) entry which is preliminary data.</text>
</comment>
<protein>
    <submittedName>
        <fullName evidence="2">Uncharacterized protein</fullName>
    </submittedName>
</protein>